<organism evidence="2 3">
    <name type="scientific">Flavobacterium tibetense</name>
    <dbReference type="NCBI Taxonomy" id="2233533"/>
    <lineage>
        <taxon>Bacteria</taxon>
        <taxon>Pseudomonadati</taxon>
        <taxon>Bacteroidota</taxon>
        <taxon>Flavobacteriia</taxon>
        <taxon>Flavobacteriales</taxon>
        <taxon>Flavobacteriaceae</taxon>
        <taxon>Flavobacterium</taxon>
    </lineage>
</organism>
<dbReference type="OrthoDB" id="983155at2"/>
<dbReference type="Pfam" id="PF20594">
    <property type="entry name" value="DUF6794"/>
    <property type="match status" value="1"/>
</dbReference>
<accession>A0A365P180</accession>
<sequence length="254" mass="29895">MKKNLLIILYFLNLSCKDDQCQNYNNDFLPKNIIESIDYLECKLNSSELESFKNTPEEDIIGKYHFTLGKYIRNEWEIWNGDTKLFVYFKEKGVSNPDKISSIILTSLHRKLNKKNIGFQEQISDYLNLIEKSKVEFENSRLNSEEYYATFKVGDSVEFGFEVDYNNDKKIVILKKNYSEYHHPYSCKAKGIIVNKDGLDTIFGYKISVSVHEFCNYLNLKNEDKLFNKGDTIKFYIERQNLKAITNHVDNSNK</sequence>
<reference evidence="2 3" key="1">
    <citation type="submission" date="2018-06" db="EMBL/GenBank/DDBJ databases">
        <title>Flavobacterium tibetense sp. nov., isolated from a wetland YonghuCo on Tibetan Plateau.</title>
        <authorList>
            <person name="Xing P."/>
            <person name="Phurbu D."/>
            <person name="Lu H."/>
        </authorList>
    </citation>
    <scope>NUCLEOTIDE SEQUENCE [LARGE SCALE GENOMIC DNA]</scope>
    <source>
        <strain evidence="2 3">YH5</strain>
    </source>
</reference>
<evidence type="ECO:0000259" key="1">
    <source>
        <dbReference type="Pfam" id="PF20594"/>
    </source>
</evidence>
<dbReference type="InterPro" id="IPR046744">
    <property type="entry name" value="DUF6794"/>
</dbReference>
<proteinExistence type="predicted"/>
<dbReference type="Proteomes" id="UP000253319">
    <property type="component" value="Unassembled WGS sequence"/>
</dbReference>
<dbReference type="RefSeq" id="WP_113989264.1">
    <property type="nucleotide sequence ID" value="NZ_QLST01000009.1"/>
</dbReference>
<dbReference type="AlphaFoldDB" id="A0A365P180"/>
<name>A0A365P180_9FLAO</name>
<evidence type="ECO:0000313" key="2">
    <source>
        <dbReference type="EMBL" id="RBA28220.1"/>
    </source>
</evidence>
<gene>
    <name evidence="2" type="ORF">DPN68_08705</name>
</gene>
<comment type="caution">
    <text evidence="2">The sequence shown here is derived from an EMBL/GenBank/DDBJ whole genome shotgun (WGS) entry which is preliminary data.</text>
</comment>
<dbReference type="EMBL" id="QLST01000009">
    <property type="protein sequence ID" value="RBA28220.1"/>
    <property type="molecule type" value="Genomic_DNA"/>
</dbReference>
<feature type="domain" description="DUF6794" evidence="1">
    <location>
        <begin position="30"/>
        <end position="112"/>
    </location>
</feature>
<protein>
    <recommendedName>
        <fullName evidence="1">DUF6794 domain-containing protein</fullName>
    </recommendedName>
</protein>
<keyword evidence="3" id="KW-1185">Reference proteome</keyword>
<evidence type="ECO:0000313" key="3">
    <source>
        <dbReference type="Proteomes" id="UP000253319"/>
    </source>
</evidence>